<dbReference type="GO" id="GO:0003700">
    <property type="term" value="F:DNA-binding transcription factor activity"/>
    <property type="evidence" value="ECO:0007669"/>
    <property type="project" value="InterPro"/>
</dbReference>
<dbReference type="CDD" id="cd00090">
    <property type="entry name" value="HTH_ARSR"/>
    <property type="match status" value="1"/>
</dbReference>
<keyword evidence="2" id="KW-0238">DNA-binding</keyword>
<keyword evidence="6" id="KW-1185">Reference proteome</keyword>
<dbReference type="PANTHER" id="PTHR33164">
    <property type="entry name" value="TRANSCRIPTIONAL REGULATOR, MARR FAMILY"/>
    <property type="match status" value="1"/>
</dbReference>
<keyword evidence="1" id="KW-0805">Transcription regulation</keyword>
<reference evidence="5 6" key="1">
    <citation type="submission" date="2020-08" db="EMBL/GenBank/DDBJ databases">
        <title>Cohnella phylogeny.</title>
        <authorList>
            <person name="Dunlap C."/>
        </authorList>
    </citation>
    <scope>NUCLEOTIDE SEQUENCE [LARGE SCALE GENOMIC DNA]</scope>
    <source>
        <strain evidence="5 6">DSM 28246</strain>
    </source>
</reference>
<evidence type="ECO:0000256" key="3">
    <source>
        <dbReference type="ARBA" id="ARBA00023163"/>
    </source>
</evidence>
<feature type="domain" description="HTH marR-type" evidence="4">
    <location>
        <begin position="7"/>
        <end position="141"/>
    </location>
</feature>
<dbReference type="PRINTS" id="PR00598">
    <property type="entry name" value="HTHMARR"/>
</dbReference>
<organism evidence="5 6">
    <name type="scientific">Cohnella nanjingensis</name>
    <dbReference type="NCBI Taxonomy" id="1387779"/>
    <lineage>
        <taxon>Bacteria</taxon>
        <taxon>Bacillati</taxon>
        <taxon>Bacillota</taxon>
        <taxon>Bacilli</taxon>
        <taxon>Bacillales</taxon>
        <taxon>Paenibacillaceae</taxon>
        <taxon>Cohnella</taxon>
    </lineage>
</organism>
<protein>
    <submittedName>
        <fullName evidence="5">Winged helix-turn-helix transcriptional regulator</fullName>
    </submittedName>
</protein>
<dbReference type="GO" id="GO:0003677">
    <property type="term" value="F:DNA binding"/>
    <property type="evidence" value="ECO:0007669"/>
    <property type="project" value="UniProtKB-KW"/>
</dbReference>
<dbReference type="InterPro" id="IPR036390">
    <property type="entry name" value="WH_DNA-bd_sf"/>
</dbReference>
<sequence length="155" mass="17612">MTEQAWGYELTILFANAFRMAVEELHDELAKIGFDDVRPSHGFIFQRISHGGATGNELADHLGITKQAASLTIDYLERQGYVSRQPHPSDRRGKLVVLTERGWACIRETERIFSAIESRWEQSLGQDKVQALRLNMRELVGTFPNGKPGAFRPVW</sequence>
<proteinExistence type="predicted"/>
<evidence type="ECO:0000313" key="5">
    <source>
        <dbReference type="EMBL" id="MBB6671969.1"/>
    </source>
</evidence>
<dbReference type="EMBL" id="JACJVP010000024">
    <property type="protein sequence ID" value="MBB6671969.1"/>
    <property type="molecule type" value="Genomic_DNA"/>
</dbReference>
<dbReference type="SUPFAM" id="SSF46785">
    <property type="entry name" value="Winged helix' DNA-binding domain"/>
    <property type="match status" value="1"/>
</dbReference>
<dbReference type="Proteomes" id="UP000547209">
    <property type="component" value="Unassembled WGS sequence"/>
</dbReference>
<dbReference type="InterPro" id="IPR000835">
    <property type="entry name" value="HTH_MarR-typ"/>
</dbReference>
<dbReference type="Gene3D" id="1.10.10.10">
    <property type="entry name" value="Winged helix-like DNA-binding domain superfamily/Winged helix DNA-binding domain"/>
    <property type="match status" value="1"/>
</dbReference>
<comment type="caution">
    <text evidence="5">The sequence shown here is derived from an EMBL/GenBank/DDBJ whole genome shotgun (WGS) entry which is preliminary data.</text>
</comment>
<dbReference type="RefSeq" id="WP_185143444.1">
    <property type="nucleotide sequence ID" value="NZ_JACJVP010000024.1"/>
</dbReference>
<dbReference type="SMART" id="SM00347">
    <property type="entry name" value="HTH_MARR"/>
    <property type="match status" value="1"/>
</dbReference>
<dbReference type="GO" id="GO:0006950">
    <property type="term" value="P:response to stress"/>
    <property type="evidence" value="ECO:0007669"/>
    <property type="project" value="TreeGrafter"/>
</dbReference>
<dbReference type="InterPro" id="IPR023187">
    <property type="entry name" value="Tscrpt_reg_MarR-type_CS"/>
</dbReference>
<dbReference type="AlphaFoldDB" id="A0A7X0RQQ9"/>
<accession>A0A7X0RQQ9</accession>
<evidence type="ECO:0000259" key="4">
    <source>
        <dbReference type="PROSITE" id="PS50995"/>
    </source>
</evidence>
<dbReference type="PANTHER" id="PTHR33164:SF99">
    <property type="entry name" value="MARR FAMILY REGULATORY PROTEIN"/>
    <property type="match status" value="1"/>
</dbReference>
<evidence type="ECO:0000256" key="2">
    <source>
        <dbReference type="ARBA" id="ARBA00023125"/>
    </source>
</evidence>
<dbReference type="InterPro" id="IPR039422">
    <property type="entry name" value="MarR/SlyA-like"/>
</dbReference>
<dbReference type="PROSITE" id="PS50995">
    <property type="entry name" value="HTH_MARR_2"/>
    <property type="match status" value="1"/>
</dbReference>
<keyword evidence="3" id="KW-0804">Transcription</keyword>
<gene>
    <name evidence="5" type="ORF">H7C19_14865</name>
</gene>
<name>A0A7X0RQQ9_9BACL</name>
<evidence type="ECO:0000313" key="6">
    <source>
        <dbReference type="Proteomes" id="UP000547209"/>
    </source>
</evidence>
<dbReference type="InterPro" id="IPR011991">
    <property type="entry name" value="ArsR-like_HTH"/>
</dbReference>
<dbReference type="InterPro" id="IPR036388">
    <property type="entry name" value="WH-like_DNA-bd_sf"/>
</dbReference>
<evidence type="ECO:0000256" key="1">
    <source>
        <dbReference type="ARBA" id="ARBA00023015"/>
    </source>
</evidence>
<dbReference type="PROSITE" id="PS01117">
    <property type="entry name" value="HTH_MARR_1"/>
    <property type="match status" value="1"/>
</dbReference>
<dbReference type="Pfam" id="PF12802">
    <property type="entry name" value="MarR_2"/>
    <property type="match status" value="1"/>
</dbReference>